<keyword evidence="2" id="KW-1185">Reference proteome</keyword>
<comment type="caution">
    <text evidence="1">The sequence shown here is derived from an EMBL/GenBank/DDBJ whole genome shotgun (WGS) entry which is preliminary data.</text>
</comment>
<organism evidence="1 2">
    <name type="scientific">Comamonas brasiliensis</name>
    <dbReference type="NCBI Taxonomy" id="1812482"/>
    <lineage>
        <taxon>Bacteria</taxon>
        <taxon>Pseudomonadati</taxon>
        <taxon>Pseudomonadota</taxon>
        <taxon>Betaproteobacteria</taxon>
        <taxon>Burkholderiales</taxon>
        <taxon>Comamonadaceae</taxon>
        <taxon>Comamonas</taxon>
    </lineage>
</organism>
<evidence type="ECO:0008006" key="3">
    <source>
        <dbReference type="Google" id="ProtNLM"/>
    </source>
</evidence>
<dbReference type="Proteomes" id="UP001647436">
    <property type="component" value="Unassembled WGS sequence"/>
</dbReference>
<evidence type="ECO:0000313" key="1">
    <source>
        <dbReference type="EMBL" id="MBS3018373.1"/>
    </source>
</evidence>
<name>A0ABS5LPF1_9BURK</name>
<dbReference type="EMBL" id="JAANES010000001">
    <property type="protein sequence ID" value="MBS3018373.1"/>
    <property type="molecule type" value="Genomic_DNA"/>
</dbReference>
<sequence length="55" mass="6175">MKRPNGGCGCNRKKDSNLGHFTAGKRCFYAFAHVQVHRRRASALYIKVNSVLNPV</sequence>
<proteinExistence type="predicted"/>
<accession>A0ABS5LPF1</accession>
<gene>
    <name evidence="1" type="ORF">DJFAAGMI_01105</name>
</gene>
<reference evidence="1 2" key="1">
    <citation type="submission" date="2020-03" db="EMBL/GenBank/DDBJ databases">
        <title>The role of nitrogen metabolism on polyethylene biodegradation.</title>
        <authorList>
            <person name="Peixoto J."/>
            <person name="Vizzotto C.S."/>
            <person name="Ramos A."/>
            <person name="Alves G."/>
            <person name="Steindorff A."/>
            <person name="Kruger R."/>
        </authorList>
    </citation>
    <scope>NUCLEOTIDE SEQUENCE [LARGE SCALE GENOMIC DNA]</scope>
    <source>
        <strain evidence="1 2">PE63</strain>
    </source>
</reference>
<protein>
    <recommendedName>
        <fullName evidence="3">Transposase</fullName>
    </recommendedName>
</protein>
<evidence type="ECO:0000313" key="2">
    <source>
        <dbReference type="Proteomes" id="UP001647436"/>
    </source>
</evidence>